<keyword evidence="2" id="KW-1185">Reference proteome</keyword>
<reference evidence="1 2" key="1">
    <citation type="submission" date="2024-08" db="EMBL/GenBank/DDBJ databases">
        <title>Tateyamaria sp. nov., isolated from marine algae.</title>
        <authorList>
            <person name="Choi B.J."/>
            <person name="Kim J.M."/>
            <person name="Lee J.K."/>
            <person name="Choi D.G."/>
            <person name="Bayburt H."/>
            <person name="Baek J.H."/>
            <person name="Han D.M."/>
            <person name="Jeon C.O."/>
        </authorList>
    </citation>
    <scope>NUCLEOTIDE SEQUENCE [LARGE SCALE GENOMIC DNA]</scope>
    <source>
        <strain evidence="1 2">KMU-156</strain>
    </source>
</reference>
<dbReference type="PRINTS" id="PR00313">
    <property type="entry name" value="CABNDNGRPT"/>
</dbReference>
<dbReference type="Gene3D" id="2.150.10.10">
    <property type="entry name" value="Serralysin-like metalloprotease, C-terminal"/>
    <property type="match status" value="1"/>
</dbReference>
<name>A0ABW8UQS1_9RHOB</name>
<gene>
    <name evidence="1" type="ORF">ACERZ8_05135</name>
</gene>
<organism evidence="1 2">
    <name type="scientific">Tateyamaria armeniaca</name>
    <dbReference type="NCBI Taxonomy" id="2518930"/>
    <lineage>
        <taxon>Bacteria</taxon>
        <taxon>Pseudomonadati</taxon>
        <taxon>Pseudomonadota</taxon>
        <taxon>Alphaproteobacteria</taxon>
        <taxon>Rhodobacterales</taxon>
        <taxon>Roseobacteraceae</taxon>
        <taxon>Tateyamaria</taxon>
    </lineage>
</organism>
<accession>A0ABW8UQS1</accession>
<evidence type="ECO:0000313" key="1">
    <source>
        <dbReference type="EMBL" id="MFL4469282.1"/>
    </source>
</evidence>
<dbReference type="EMBL" id="JBHDIY010000002">
    <property type="protein sequence ID" value="MFL4469282.1"/>
    <property type="molecule type" value="Genomic_DNA"/>
</dbReference>
<dbReference type="RefSeq" id="WP_407591059.1">
    <property type="nucleotide sequence ID" value="NZ_JBHDIY010000002.1"/>
</dbReference>
<protein>
    <submittedName>
        <fullName evidence="1">Calcium-binding protein</fullName>
    </submittedName>
</protein>
<proteinExistence type="predicted"/>
<dbReference type="InterPro" id="IPR001343">
    <property type="entry name" value="Hemolysn_Ca-bd"/>
</dbReference>
<comment type="caution">
    <text evidence="1">The sequence shown here is derived from an EMBL/GenBank/DDBJ whole genome shotgun (WGS) entry which is preliminary data.</text>
</comment>
<dbReference type="SUPFAM" id="SSF51120">
    <property type="entry name" value="beta-Roll"/>
    <property type="match status" value="1"/>
</dbReference>
<dbReference type="Proteomes" id="UP001627408">
    <property type="component" value="Unassembled WGS sequence"/>
</dbReference>
<dbReference type="Pfam" id="PF00353">
    <property type="entry name" value="HemolysinCabind"/>
    <property type="match status" value="1"/>
</dbReference>
<dbReference type="InterPro" id="IPR018511">
    <property type="entry name" value="Hemolysin-typ_Ca-bd_CS"/>
</dbReference>
<dbReference type="InterPro" id="IPR011049">
    <property type="entry name" value="Serralysin-like_metalloprot_C"/>
</dbReference>
<dbReference type="PROSITE" id="PS00330">
    <property type="entry name" value="HEMOLYSIN_CALCIUM"/>
    <property type="match status" value="1"/>
</dbReference>
<sequence length="456" mass="46394">MDLDVVQTSSGTYLFAATRGGGWLTAFDLGTNAGDTAQSDSWSIASSYLQLESTDIEIRQTGGSGFELYMAGLNSDALQGVTVNAGAGSNTIDAAISRSATGLDAGDITEMALWDDGSGGLVALRGGGLSHVTFGSGTQMESVSVGQGTAMNGRSVTDIVTATHGGQTVAVVTYGADNTVSLFRMAGNGTVQHMADLDVEDGLWANRPGAMTTVIGADGALYVVVTASGSGSLSVLEIDENGTGMRMVDHVLDTLDTRFDDASYVSTVTINGQDYVVAAGTDSGLSLFVMLNGGRLQHVETIEGSIESPLNNISGIEAVETATGTRLFVSTQSAPFLVEYAITHDAPGVTRVADAAGGTVNGTGGDDILNGGNGPDLLQGGAGNDIIIDGAGSDTLRGDAGADLFVLTQDDATDVILDFQPGQDRIDISALGVVGGVENLIISSRSWGPNCVMAPP</sequence>
<dbReference type="SUPFAM" id="SSF82171">
    <property type="entry name" value="DPP6 N-terminal domain-like"/>
    <property type="match status" value="1"/>
</dbReference>
<evidence type="ECO:0000313" key="2">
    <source>
        <dbReference type="Proteomes" id="UP001627408"/>
    </source>
</evidence>